<reference evidence="2 3" key="1">
    <citation type="submission" date="2008-03" db="EMBL/GenBank/DDBJ databases">
        <title>Sequencing of the draft genome and assembly of Burkholderia ambifaria IOP40-10.</title>
        <authorList>
            <consortium name="US DOE Joint Genome Institute (JGI-PGF)"/>
            <person name="Copeland A."/>
            <person name="Lucas S."/>
            <person name="Lapidus A."/>
            <person name="Glavina del Rio T."/>
            <person name="Dalin E."/>
            <person name="Tice H."/>
            <person name="Bruce D."/>
            <person name="Goodwin L."/>
            <person name="Pitluck S."/>
            <person name="Larimer F."/>
            <person name="Land M.L."/>
            <person name="Hauser L."/>
            <person name="Tiedje J."/>
            <person name="Richardson P."/>
        </authorList>
    </citation>
    <scope>NUCLEOTIDE SEQUENCE [LARGE SCALE GENOMIC DNA]</scope>
    <source>
        <strain evidence="2 3">IOP40-10</strain>
    </source>
</reference>
<evidence type="ECO:0000313" key="3">
    <source>
        <dbReference type="Proteomes" id="UP000005463"/>
    </source>
</evidence>
<protein>
    <submittedName>
        <fullName evidence="2">Uncharacterized protein</fullName>
    </submittedName>
</protein>
<accession>B1FR92</accession>
<dbReference type="Proteomes" id="UP000005463">
    <property type="component" value="Unassembled WGS sequence"/>
</dbReference>
<feature type="region of interest" description="Disordered" evidence="1">
    <location>
        <begin position="149"/>
        <end position="191"/>
    </location>
</feature>
<dbReference type="EMBL" id="ABLC01000386">
    <property type="protein sequence ID" value="EDS99933.1"/>
    <property type="molecule type" value="Genomic_DNA"/>
</dbReference>
<gene>
    <name evidence="2" type="ORF">BamIOP4010DRAFT_6553</name>
</gene>
<proteinExistence type="predicted"/>
<dbReference type="AlphaFoldDB" id="B1FR92"/>
<organism evidence="2 3">
    <name type="scientific">Burkholderia ambifaria IOP40-10</name>
    <dbReference type="NCBI Taxonomy" id="396596"/>
    <lineage>
        <taxon>Bacteria</taxon>
        <taxon>Pseudomonadati</taxon>
        <taxon>Pseudomonadota</taxon>
        <taxon>Betaproteobacteria</taxon>
        <taxon>Burkholderiales</taxon>
        <taxon>Burkholderiaceae</taxon>
        <taxon>Burkholderia</taxon>
        <taxon>Burkholderia cepacia complex</taxon>
    </lineage>
</organism>
<name>B1FR92_9BURK</name>
<evidence type="ECO:0000313" key="2">
    <source>
        <dbReference type="EMBL" id="EDS99933.1"/>
    </source>
</evidence>
<evidence type="ECO:0000256" key="1">
    <source>
        <dbReference type="SAM" id="MobiDB-lite"/>
    </source>
</evidence>
<comment type="caution">
    <text evidence="2">The sequence shown here is derived from an EMBL/GenBank/DDBJ whole genome shotgun (WGS) entry which is preliminary data.</text>
</comment>
<sequence>MSSTAARLCTPPSLRTSKVRPPSRDATIAPPWPTSTSSPSASWVAPKYDTGTWLSTCFQVAPRSVLRSTLPRIPYATQSPFASISAPNSEPWYGDGSLSQVAPLSVERSSVPLSPAISRLPWPSPTIAFRWRSPAGVFSGCHVSPASSERSNWPKLPATNSGPPALPHTDSSGSECVESRRTSRQCTPASSLRTIRPSWPTAIPSVGVTKLTCVSVEPRSGVIDALRQWRPASSLDRITPRSPTATMRVPARASPLICRRSA</sequence>
<feature type="region of interest" description="Disordered" evidence="1">
    <location>
        <begin position="1"/>
        <end position="42"/>
    </location>
</feature>